<keyword evidence="1" id="KW-0812">Transmembrane</keyword>
<reference evidence="2 3" key="1">
    <citation type="journal article" date="2023" name="Plant Biotechnol. J.">
        <title>Chromosome-level wild Hevea brasiliensis genome provides new tools for genomic-assisted breeding and valuable loci to elevate rubber yield.</title>
        <authorList>
            <person name="Cheng H."/>
            <person name="Song X."/>
            <person name="Hu Y."/>
            <person name="Wu T."/>
            <person name="Yang Q."/>
            <person name="An Z."/>
            <person name="Feng S."/>
            <person name="Deng Z."/>
            <person name="Wu W."/>
            <person name="Zeng X."/>
            <person name="Tu M."/>
            <person name="Wang X."/>
            <person name="Huang H."/>
        </authorList>
    </citation>
    <scope>NUCLEOTIDE SEQUENCE [LARGE SCALE GENOMIC DNA]</scope>
    <source>
        <strain evidence="2">MT/VB/25A 57/8</strain>
    </source>
</reference>
<dbReference type="PANTHER" id="PTHR33430">
    <property type="entry name" value="MATERNAL EFFECT EMBRYO ARREST PROTEIN"/>
    <property type="match status" value="1"/>
</dbReference>
<gene>
    <name evidence="2" type="ORF">P3X46_034548</name>
</gene>
<evidence type="ECO:0000313" key="3">
    <source>
        <dbReference type="Proteomes" id="UP001174677"/>
    </source>
</evidence>
<comment type="caution">
    <text evidence="2">The sequence shown here is derived from an EMBL/GenBank/DDBJ whole genome shotgun (WGS) entry which is preliminary data.</text>
</comment>
<sequence length="87" mass="9385">LLVETKAKTQVDSSEVHDLVNGNSLFTIAVFVGLSFAPPGQHSLKNLPECGLGPVVAKRLIVYEVISFAFFPLSSLVAKTLKVFLNI</sequence>
<keyword evidence="1" id="KW-1133">Transmembrane helix</keyword>
<proteinExistence type="predicted"/>
<keyword evidence="3" id="KW-1185">Reference proteome</keyword>
<dbReference type="Proteomes" id="UP001174677">
    <property type="component" value="Unassembled WGS sequence"/>
</dbReference>
<protein>
    <submittedName>
        <fullName evidence="2">Uncharacterized protein</fullName>
    </submittedName>
</protein>
<evidence type="ECO:0000256" key="1">
    <source>
        <dbReference type="SAM" id="Phobius"/>
    </source>
</evidence>
<feature type="transmembrane region" description="Helical" evidence="1">
    <location>
        <begin position="60"/>
        <end position="78"/>
    </location>
</feature>
<name>A0ABQ9KAG0_HEVBR</name>
<organism evidence="2 3">
    <name type="scientific">Hevea brasiliensis</name>
    <name type="common">Para rubber tree</name>
    <name type="synonym">Siphonia brasiliensis</name>
    <dbReference type="NCBI Taxonomy" id="3981"/>
    <lineage>
        <taxon>Eukaryota</taxon>
        <taxon>Viridiplantae</taxon>
        <taxon>Streptophyta</taxon>
        <taxon>Embryophyta</taxon>
        <taxon>Tracheophyta</taxon>
        <taxon>Spermatophyta</taxon>
        <taxon>Magnoliopsida</taxon>
        <taxon>eudicotyledons</taxon>
        <taxon>Gunneridae</taxon>
        <taxon>Pentapetalae</taxon>
        <taxon>rosids</taxon>
        <taxon>fabids</taxon>
        <taxon>Malpighiales</taxon>
        <taxon>Euphorbiaceae</taxon>
        <taxon>Crotonoideae</taxon>
        <taxon>Micrandreae</taxon>
        <taxon>Hevea</taxon>
    </lineage>
</organism>
<feature type="non-terminal residue" evidence="2">
    <location>
        <position position="1"/>
    </location>
</feature>
<evidence type="ECO:0000313" key="2">
    <source>
        <dbReference type="EMBL" id="KAJ9128722.1"/>
    </source>
</evidence>
<keyword evidence="1" id="KW-0472">Membrane</keyword>
<feature type="transmembrane region" description="Helical" evidence="1">
    <location>
        <begin position="20"/>
        <end position="39"/>
    </location>
</feature>
<dbReference type="PANTHER" id="PTHR33430:SF1">
    <property type="entry name" value="PGG DOMAIN-CONTAINING PROTEIN"/>
    <property type="match status" value="1"/>
</dbReference>
<dbReference type="EMBL" id="JARPOI010000413">
    <property type="protein sequence ID" value="KAJ9128722.1"/>
    <property type="molecule type" value="Genomic_DNA"/>
</dbReference>
<accession>A0ABQ9KAG0</accession>